<evidence type="ECO:0000256" key="7">
    <source>
        <dbReference type="ARBA" id="ARBA00023237"/>
    </source>
</evidence>
<dbReference type="InterPro" id="IPR012910">
    <property type="entry name" value="Plug_dom"/>
</dbReference>
<keyword evidence="7 8" id="KW-0998">Cell outer membrane</keyword>
<comment type="similarity">
    <text evidence="8 9">Belongs to the TonB-dependent receptor family.</text>
</comment>
<evidence type="ECO:0000256" key="5">
    <source>
        <dbReference type="ARBA" id="ARBA00023077"/>
    </source>
</evidence>
<dbReference type="InterPro" id="IPR000531">
    <property type="entry name" value="Beta-barrel_TonB"/>
</dbReference>
<dbReference type="SUPFAM" id="SSF56935">
    <property type="entry name" value="Porins"/>
    <property type="match status" value="1"/>
</dbReference>
<dbReference type="Proteomes" id="UP001595683">
    <property type="component" value="Unassembled WGS sequence"/>
</dbReference>
<dbReference type="Gene3D" id="2.170.130.10">
    <property type="entry name" value="TonB-dependent receptor, plug domain"/>
    <property type="match status" value="1"/>
</dbReference>
<dbReference type="InterPro" id="IPR036942">
    <property type="entry name" value="Beta-barrel_TonB_sf"/>
</dbReference>
<evidence type="ECO:0000256" key="1">
    <source>
        <dbReference type="ARBA" id="ARBA00004571"/>
    </source>
</evidence>
<keyword evidence="13" id="KW-0675">Receptor</keyword>
<evidence type="ECO:0000313" key="14">
    <source>
        <dbReference type="Proteomes" id="UP001595683"/>
    </source>
</evidence>
<proteinExistence type="inferred from homology"/>
<evidence type="ECO:0000256" key="10">
    <source>
        <dbReference type="SAM" id="SignalP"/>
    </source>
</evidence>
<evidence type="ECO:0000313" key="13">
    <source>
        <dbReference type="EMBL" id="MFC3671236.1"/>
    </source>
</evidence>
<dbReference type="RefSeq" id="WP_229815013.1">
    <property type="nucleotide sequence ID" value="NZ_BMZP01000001.1"/>
</dbReference>
<dbReference type="Pfam" id="PF00593">
    <property type="entry name" value="TonB_dep_Rec_b-barrel"/>
    <property type="match status" value="1"/>
</dbReference>
<organism evidence="13 14">
    <name type="scientific">Novosphingobium pokkalii</name>
    <dbReference type="NCBI Taxonomy" id="1770194"/>
    <lineage>
        <taxon>Bacteria</taxon>
        <taxon>Pseudomonadati</taxon>
        <taxon>Pseudomonadota</taxon>
        <taxon>Alphaproteobacteria</taxon>
        <taxon>Sphingomonadales</taxon>
        <taxon>Sphingomonadaceae</taxon>
        <taxon>Novosphingobium</taxon>
    </lineage>
</organism>
<dbReference type="EMBL" id="JBHRYE010000011">
    <property type="protein sequence ID" value="MFC3671236.1"/>
    <property type="molecule type" value="Genomic_DNA"/>
</dbReference>
<gene>
    <name evidence="13" type="ORF">ACFOOT_07360</name>
</gene>
<keyword evidence="5 9" id="KW-0798">TonB box</keyword>
<evidence type="ECO:0000256" key="3">
    <source>
        <dbReference type="ARBA" id="ARBA00022452"/>
    </source>
</evidence>
<dbReference type="PANTHER" id="PTHR30069:SF39">
    <property type="entry name" value="BLL6183 PROTEIN"/>
    <property type="match status" value="1"/>
</dbReference>
<accession>A0ABV7V3H4</accession>
<reference evidence="14" key="1">
    <citation type="journal article" date="2019" name="Int. J. Syst. Evol. Microbiol.">
        <title>The Global Catalogue of Microorganisms (GCM) 10K type strain sequencing project: providing services to taxonomists for standard genome sequencing and annotation.</title>
        <authorList>
            <consortium name="The Broad Institute Genomics Platform"/>
            <consortium name="The Broad Institute Genome Sequencing Center for Infectious Disease"/>
            <person name="Wu L."/>
            <person name="Ma J."/>
        </authorList>
    </citation>
    <scope>NUCLEOTIDE SEQUENCE [LARGE SCALE GENOMIC DNA]</scope>
    <source>
        <strain evidence="14">KCTC 42224</strain>
    </source>
</reference>
<keyword evidence="10" id="KW-0732">Signal</keyword>
<feature type="chain" id="PRO_5045141084" evidence="10">
    <location>
        <begin position="23"/>
        <end position="815"/>
    </location>
</feature>
<dbReference type="PANTHER" id="PTHR30069">
    <property type="entry name" value="TONB-DEPENDENT OUTER MEMBRANE RECEPTOR"/>
    <property type="match status" value="1"/>
</dbReference>
<dbReference type="InterPro" id="IPR037066">
    <property type="entry name" value="Plug_dom_sf"/>
</dbReference>
<keyword evidence="3 8" id="KW-1134">Transmembrane beta strand</keyword>
<feature type="domain" description="TonB-dependent receptor plug" evidence="12">
    <location>
        <begin position="47"/>
        <end position="148"/>
    </location>
</feature>
<evidence type="ECO:0000256" key="2">
    <source>
        <dbReference type="ARBA" id="ARBA00022448"/>
    </source>
</evidence>
<keyword evidence="6 8" id="KW-0472">Membrane</keyword>
<dbReference type="InterPro" id="IPR039426">
    <property type="entry name" value="TonB-dep_rcpt-like"/>
</dbReference>
<evidence type="ECO:0000259" key="12">
    <source>
        <dbReference type="Pfam" id="PF07715"/>
    </source>
</evidence>
<evidence type="ECO:0000256" key="9">
    <source>
        <dbReference type="RuleBase" id="RU003357"/>
    </source>
</evidence>
<comment type="caution">
    <text evidence="13">The sequence shown here is derived from an EMBL/GenBank/DDBJ whole genome shotgun (WGS) entry which is preliminary data.</text>
</comment>
<dbReference type="PROSITE" id="PS52016">
    <property type="entry name" value="TONB_DEPENDENT_REC_3"/>
    <property type="match status" value="1"/>
</dbReference>
<sequence>MRKRFLLGAGASVLGLVGAAHAQEASGPDIIVRATPLAGEAPEIGNAKALQVTQAVSVAEQLARTAPGVTINEVQGNPLQPDVNYRGMTASPLLGTAQGLSVYLDGVRVNQPFGDVVSWDLIPTGAIADIDLVSGAAPQFGRNALGGALVLRTKSGKTDPGVGLEASGGSFGRVTGSVEAGGVLNGGLDWFVAADHFREDGWREMSPSRATRAMAKLGWSDATSSASLTGHFADTNLNGNGLQEMRLLAADRRSVYTAPDNTRNRMGMLVFNGETKFDSGLGLRANAFWRHLRTQTYNGDINDDALGENLYQPNAEERAALAAAGYTGFPVSGETQANTPFPKWRCIANVLLNSEPNEKCDGLVNRSQTRQSEWGATLEASASLATGALRHDVTLGASYIGSSAHFTQSTQFGYLLPDRTVVAVSGPGAFADGTQDSENAFDARVDLRSRTTALSAYALDHVAMGRGISLDLAARYDRVSVRNRDGITPGGGTGSLDSSPVYHRLNPAVTLTGAVAKGANLSLAWSQASRAPSAIELGCSDPESPCRLPNALAGDPPLRQVIARTVEMRFDAGNAWGHVHAALFRTDSSDDILFVANDASGYGYFRNFGKTRRQGLELSAKARAGRFTLSASYTLLDATYRSGETVNGSGNSSNDAPAPGFEGAIEIRPGNRIPLLPRHTAKAALGWEAAPWLSLDLDMVAVSGVYARGNENNAHQPDGTYYLGPGKTDPYAVFNLGGEVRPGPGITLFAMVRNLFDKAYATAAQLGATAFDAQGQVVSRPFAGPVIDGERPLLNSTFFAPGAPRSIQVGARLRF</sequence>
<evidence type="ECO:0000256" key="4">
    <source>
        <dbReference type="ARBA" id="ARBA00022692"/>
    </source>
</evidence>
<evidence type="ECO:0000259" key="11">
    <source>
        <dbReference type="Pfam" id="PF00593"/>
    </source>
</evidence>
<name>A0ABV7V3H4_9SPHN</name>
<keyword evidence="2 8" id="KW-0813">Transport</keyword>
<keyword evidence="14" id="KW-1185">Reference proteome</keyword>
<evidence type="ECO:0000256" key="6">
    <source>
        <dbReference type="ARBA" id="ARBA00023136"/>
    </source>
</evidence>
<comment type="subcellular location">
    <subcellularLocation>
        <location evidence="1 8">Cell outer membrane</location>
        <topology evidence="1 8">Multi-pass membrane protein</topology>
    </subcellularLocation>
</comment>
<feature type="signal peptide" evidence="10">
    <location>
        <begin position="1"/>
        <end position="22"/>
    </location>
</feature>
<evidence type="ECO:0000256" key="8">
    <source>
        <dbReference type="PROSITE-ProRule" id="PRU01360"/>
    </source>
</evidence>
<feature type="domain" description="TonB-dependent receptor-like beta-barrel" evidence="11">
    <location>
        <begin position="251"/>
        <end position="755"/>
    </location>
</feature>
<protein>
    <submittedName>
        <fullName evidence="13">TonB-dependent receptor</fullName>
    </submittedName>
</protein>
<dbReference type="Pfam" id="PF07715">
    <property type="entry name" value="Plug"/>
    <property type="match status" value="1"/>
</dbReference>
<keyword evidence="4 8" id="KW-0812">Transmembrane</keyword>
<dbReference type="Gene3D" id="2.40.170.20">
    <property type="entry name" value="TonB-dependent receptor, beta-barrel domain"/>
    <property type="match status" value="1"/>
</dbReference>